<accession>A0A1H9ZHK9</accession>
<gene>
    <name evidence="1" type="ORF">SAMN05216389_102276</name>
</gene>
<dbReference type="AlphaFoldDB" id="A0A1H9ZHK9"/>
<keyword evidence="2" id="KW-1185">Reference proteome</keyword>
<protein>
    <submittedName>
        <fullName evidence="1">Uncharacterized protein</fullName>
    </submittedName>
</protein>
<proteinExistence type="predicted"/>
<name>A0A1H9ZHK9_9BACI</name>
<dbReference type="EMBL" id="FOHE01000002">
    <property type="protein sequence ID" value="SES81176.1"/>
    <property type="molecule type" value="Genomic_DNA"/>
</dbReference>
<evidence type="ECO:0000313" key="2">
    <source>
        <dbReference type="Proteomes" id="UP000198618"/>
    </source>
</evidence>
<reference evidence="1 2" key="1">
    <citation type="submission" date="2016-10" db="EMBL/GenBank/DDBJ databases">
        <authorList>
            <person name="de Groot N.N."/>
        </authorList>
    </citation>
    <scope>NUCLEOTIDE SEQUENCE [LARGE SCALE GENOMIC DNA]</scope>
    <source>
        <strain evidence="1 2">IBRC-M 10780</strain>
    </source>
</reference>
<dbReference type="Proteomes" id="UP000198618">
    <property type="component" value="Unassembled WGS sequence"/>
</dbReference>
<evidence type="ECO:0000313" key="1">
    <source>
        <dbReference type="EMBL" id="SES81176.1"/>
    </source>
</evidence>
<sequence length="71" mass="7926">MVPHSFIHLFLVQFTLIDANRGTRILIHQVLAVFLSFSGTTILINDEWNLIPLYLGSGNPRKAKHSVVAAI</sequence>
<organism evidence="1 2">
    <name type="scientific">Oceanobacillus limi</name>
    <dbReference type="NCBI Taxonomy" id="930131"/>
    <lineage>
        <taxon>Bacteria</taxon>
        <taxon>Bacillati</taxon>
        <taxon>Bacillota</taxon>
        <taxon>Bacilli</taxon>
        <taxon>Bacillales</taxon>
        <taxon>Bacillaceae</taxon>
        <taxon>Oceanobacillus</taxon>
    </lineage>
</organism>